<keyword evidence="2" id="KW-1185">Reference proteome</keyword>
<reference evidence="1 2" key="1">
    <citation type="journal article" date="2017" name="Environ. Microbiol.">
        <title>Genomic and physiological analyses of 'Reinekea forsetii' reveal a versatile opportunistic lifestyle during spring algae blooms.</title>
        <authorList>
            <person name="Avci B."/>
            <person name="Hahnke R.L."/>
            <person name="Chafee M."/>
            <person name="Fischer T."/>
            <person name="Gruber-Vodicka H."/>
            <person name="Tegetmeyer H.E."/>
            <person name="Harder J."/>
            <person name="Fuchs B.M."/>
            <person name="Amann R.I."/>
            <person name="Teeling H."/>
        </authorList>
    </citation>
    <scope>NUCLEOTIDE SEQUENCE [LARGE SCALE GENOMIC DNA]</scope>
    <source>
        <strain evidence="1 2">Hel1_31_D35</strain>
    </source>
</reference>
<dbReference type="KEGG" id="rfo:REIFOR_02526"/>
<dbReference type="OrthoDB" id="5706297at2"/>
<organism evidence="1 2">
    <name type="scientific">Reinekea forsetii</name>
    <dbReference type="NCBI Taxonomy" id="1336806"/>
    <lineage>
        <taxon>Bacteria</taxon>
        <taxon>Pseudomonadati</taxon>
        <taxon>Pseudomonadota</taxon>
        <taxon>Gammaproteobacteria</taxon>
        <taxon>Oceanospirillales</taxon>
        <taxon>Saccharospirillaceae</taxon>
        <taxon>Reinekea</taxon>
    </lineage>
</organism>
<name>A0A2K8KUZ4_9GAMM</name>
<gene>
    <name evidence="1" type="ORF">REIFOR_02526</name>
</gene>
<evidence type="ECO:0000313" key="2">
    <source>
        <dbReference type="Proteomes" id="UP000229757"/>
    </source>
</evidence>
<dbReference type="Proteomes" id="UP000229757">
    <property type="component" value="Chromosome"/>
</dbReference>
<sequence length="111" mass="12791">MESSWVLKREAVQLAKECIATVQQQLGVRLKLAHPEFLGLLGDYVDLLEDQTFKHNVTKLYAFAGLDPTFNVEPRQAEDPIELVEYLGRSYPRFKGNREFKSLYRGQPVYA</sequence>
<protein>
    <submittedName>
        <fullName evidence="1">Uncharacterized protein</fullName>
    </submittedName>
</protein>
<dbReference type="AlphaFoldDB" id="A0A2K8KUZ4"/>
<dbReference type="RefSeq" id="WP_100257894.1">
    <property type="nucleotide sequence ID" value="NZ_CP011797.1"/>
</dbReference>
<accession>A0A2K8KUZ4</accession>
<dbReference type="EMBL" id="CP011797">
    <property type="protein sequence ID" value="ATX77651.1"/>
    <property type="molecule type" value="Genomic_DNA"/>
</dbReference>
<proteinExistence type="predicted"/>
<evidence type="ECO:0000313" key="1">
    <source>
        <dbReference type="EMBL" id="ATX77651.1"/>
    </source>
</evidence>